<organism evidence="2 3">
    <name type="scientific">Prorocentrum cordatum</name>
    <dbReference type="NCBI Taxonomy" id="2364126"/>
    <lineage>
        <taxon>Eukaryota</taxon>
        <taxon>Sar</taxon>
        <taxon>Alveolata</taxon>
        <taxon>Dinophyceae</taxon>
        <taxon>Prorocentrales</taxon>
        <taxon>Prorocentraceae</taxon>
        <taxon>Prorocentrum</taxon>
    </lineage>
</organism>
<comment type="caution">
    <text evidence="2">The sequence shown here is derived from an EMBL/GenBank/DDBJ whole genome shotgun (WGS) entry which is preliminary data.</text>
</comment>
<accession>A0ABN9VA36</accession>
<evidence type="ECO:0000313" key="2">
    <source>
        <dbReference type="EMBL" id="CAK0869834.1"/>
    </source>
</evidence>
<proteinExistence type="predicted"/>
<name>A0ABN9VA36_9DINO</name>
<sequence length="107" mass="11022">MTMTSASDTSTSQIAKATTARPSSRCASLPSQSPSSTGGAVVPAPTAIHCPAEVSLSFNDDEALRACTRIARALFSPAVFRPLLLGGLEYNAPTSLLRSSAECVANH</sequence>
<feature type="compositionally biased region" description="Polar residues" evidence="1">
    <location>
        <begin position="13"/>
        <end position="38"/>
    </location>
</feature>
<evidence type="ECO:0000313" key="3">
    <source>
        <dbReference type="Proteomes" id="UP001189429"/>
    </source>
</evidence>
<dbReference type="EMBL" id="CAUYUJ010016893">
    <property type="protein sequence ID" value="CAK0869834.1"/>
    <property type="molecule type" value="Genomic_DNA"/>
</dbReference>
<dbReference type="Proteomes" id="UP001189429">
    <property type="component" value="Unassembled WGS sequence"/>
</dbReference>
<gene>
    <name evidence="2" type="ORF">PCOR1329_LOCUS56079</name>
</gene>
<feature type="region of interest" description="Disordered" evidence="1">
    <location>
        <begin position="1"/>
        <end position="42"/>
    </location>
</feature>
<keyword evidence="3" id="KW-1185">Reference proteome</keyword>
<reference evidence="2" key="1">
    <citation type="submission" date="2023-10" db="EMBL/GenBank/DDBJ databases">
        <authorList>
            <person name="Chen Y."/>
            <person name="Shah S."/>
            <person name="Dougan E. K."/>
            <person name="Thang M."/>
            <person name="Chan C."/>
        </authorList>
    </citation>
    <scope>NUCLEOTIDE SEQUENCE [LARGE SCALE GENOMIC DNA]</scope>
</reference>
<evidence type="ECO:0000256" key="1">
    <source>
        <dbReference type="SAM" id="MobiDB-lite"/>
    </source>
</evidence>
<feature type="compositionally biased region" description="Low complexity" evidence="1">
    <location>
        <begin position="1"/>
        <end position="12"/>
    </location>
</feature>
<protein>
    <submittedName>
        <fullName evidence="2">Uncharacterized protein</fullName>
    </submittedName>
</protein>